<dbReference type="PANTHER" id="PTHR34270">
    <property type="entry name" value="PROTEIN RALF-LIKE 15-RELATED"/>
    <property type="match status" value="1"/>
</dbReference>
<dbReference type="EMBL" id="CP093351">
    <property type="protein sequence ID" value="WOH14281.1"/>
    <property type="molecule type" value="Genomic_DNA"/>
</dbReference>
<keyword evidence="11" id="KW-1185">Reference proteome</keyword>
<keyword evidence="6" id="KW-1015">Disulfide bond</keyword>
<evidence type="ECO:0000256" key="9">
    <source>
        <dbReference type="SAM" id="SignalP"/>
    </source>
</evidence>
<dbReference type="InterPro" id="IPR008801">
    <property type="entry name" value="RALF"/>
</dbReference>
<evidence type="ECO:0000313" key="11">
    <source>
        <dbReference type="Proteomes" id="UP000077755"/>
    </source>
</evidence>
<dbReference type="GO" id="GO:0005576">
    <property type="term" value="C:extracellular region"/>
    <property type="evidence" value="ECO:0007669"/>
    <property type="project" value="UniProtKB-SubCell"/>
</dbReference>
<feature type="signal peptide" evidence="9">
    <location>
        <begin position="1"/>
        <end position="26"/>
    </location>
</feature>
<evidence type="ECO:0000256" key="6">
    <source>
        <dbReference type="ARBA" id="ARBA00023157"/>
    </source>
</evidence>
<name>A0AAF0XXG8_DAUCS</name>
<gene>
    <name evidence="10" type="ORF">DCAR_0933800</name>
</gene>
<dbReference type="AlphaFoldDB" id="A0AAF0XXG8"/>
<protein>
    <submittedName>
        <fullName evidence="10">Uncharacterized protein</fullName>
    </submittedName>
</protein>
<evidence type="ECO:0000313" key="10">
    <source>
        <dbReference type="EMBL" id="WOH14281.1"/>
    </source>
</evidence>
<evidence type="ECO:0000256" key="5">
    <source>
        <dbReference type="ARBA" id="ARBA00022729"/>
    </source>
</evidence>
<proteinExistence type="inferred from homology"/>
<accession>A0AAF0XXG8</accession>
<comment type="subcellular location">
    <subcellularLocation>
        <location evidence="1">Secreted</location>
    </subcellularLocation>
</comment>
<reference evidence="10" key="1">
    <citation type="journal article" date="2016" name="Nat. Genet.">
        <title>A high-quality carrot genome assembly provides new insights into carotenoid accumulation and asterid genome evolution.</title>
        <authorList>
            <person name="Iorizzo M."/>
            <person name="Ellison S."/>
            <person name="Senalik D."/>
            <person name="Zeng P."/>
            <person name="Satapoomin P."/>
            <person name="Huang J."/>
            <person name="Bowman M."/>
            <person name="Iovene M."/>
            <person name="Sanseverino W."/>
            <person name="Cavagnaro P."/>
            <person name="Yildiz M."/>
            <person name="Macko-Podgorni A."/>
            <person name="Moranska E."/>
            <person name="Grzebelus E."/>
            <person name="Grzebelus D."/>
            <person name="Ashrafi H."/>
            <person name="Zheng Z."/>
            <person name="Cheng S."/>
            <person name="Spooner D."/>
            <person name="Van Deynze A."/>
            <person name="Simon P."/>
        </authorList>
    </citation>
    <scope>NUCLEOTIDE SEQUENCE</scope>
    <source>
        <tissue evidence="10">Leaf</tissue>
    </source>
</reference>
<evidence type="ECO:0000256" key="7">
    <source>
        <dbReference type="ARBA" id="ARBA00037228"/>
    </source>
</evidence>
<dbReference type="Proteomes" id="UP000077755">
    <property type="component" value="Chromosome 9"/>
</dbReference>
<comment type="function">
    <text evidence="7">Cell signaling peptide that may regulate plant stress, growth, and development. Mediates a rapid alkalinization of extracellular space by mediating a transient increase in the cytoplasmic Ca(2+) concentration leading to a calcium-dependent signaling events through a cell surface receptor and a concomitant activation of some intracellular mitogen-activated protein kinases.</text>
</comment>
<reference evidence="10" key="2">
    <citation type="submission" date="2022-03" db="EMBL/GenBank/DDBJ databases">
        <title>Draft title - Genomic analysis of global carrot germplasm unveils the trajectory of domestication and the origin of high carotenoid orange carrot.</title>
        <authorList>
            <person name="Iorizzo M."/>
            <person name="Ellison S."/>
            <person name="Senalik D."/>
            <person name="Macko-Podgorni A."/>
            <person name="Grzebelus D."/>
            <person name="Bostan H."/>
            <person name="Rolling W."/>
            <person name="Curaba J."/>
            <person name="Simon P."/>
        </authorList>
    </citation>
    <scope>NUCLEOTIDE SEQUENCE</scope>
    <source>
        <tissue evidence="10">Leaf</tissue>
    </source>
</reference>
<evidence type="ECO:0000256" key="2">
    <source>
        <dbReference type="ARBA" id="ARBA00009178"/>
    </source>
</evidence>
<sequence length="67" mass="7217">MAAARKLLVFALAALLVCSMMSTSEATKTIDYSPLEKGHKKHDPPKAGPGEANPYNRGCSPNQRCRS</sequence>
<dbReference type="Pfam" id="PF05498">
    <property type="entry name" value="RALF"/>
    <property type="match status" value="1"/>
</dbReference>
<evidence type="ECO:0000256" key="1">
    <source>
        <dbReference type="ARBA" id="ARBA00004613"/>
    </source>
</evidence>
<feature type="chain" id="PRO_5041918825" evidence="9">
    <location>
        <begin position="27"/>
        <end position="67"/>
    </location>
</feature>
<feature type="region of interest" description="Disordered" evidence="8">
    <location>
        <begin position="30"/>
        <end position="67"/>
    </location>
</feature>
<dbReference type="PANTHER" id="PTHR34270:SF3">
    <property type="entry name" value="PROTEIN RALF-LIKE 16-RELATED"/>
    <property type="match status" value="1"/>
</dbReference>
<keyword evidence="3" id="KW-0964">Secreted</keyword>
<keyword evidence="5 9" id="KW-0732">Signal</keyword>
<keyword evidence="4" id="KW-0372">Hormone</keyword>
<evidence type="ECO:0000256" key="4">
    <source>
        <dbReference type="ARBA" id="ARBA00022702"/>
    </source>
</evidence>
<organism evidence="10 11">
    <name type="scientific">Daucus carota subsp. sativus</name>
    <name type="common">Carrot</name>
    <dbReference type="NCBI Taxonomy" id="79200"/>
    <lineage>
        <taxon>Eukaryota</taxon>
        <taxon>Viridiplantae</taxon>
        <taxon>Streptophyta</taxon>
        <taxon>Embryophyta</taxon>
        <taxon>Tracheophyta</taxon>
        <taxon>Spermatophyta</taxon>
        <taxon>Magnoliopsida</taxon>
        <taxon>eudicotyledons</taxon>
        <taxon>Gunneridae</taxon>
        <taxon>Pentapetalae</taxon>
        <taxon>asterids</taxon>
        <taxon>campanulids</taxon>
        <taxon>Apiales</taxon>
        <taxon>Apiaceae</taxon>
        <taxon>Apioideae</taxon>
        <taxon>Scandiceae</taxon>
        <taxon>Daucinae</taxon>
        <taxon>Daucus</taxon>
        <taxon>Daucus sect. Daucus</taxon>
    </lineage>
</organism>
<evidence type="ECO:0000256" key="3">
    <source>
        <dbReference type="ARBA" id="ARBA00022525"/>
    </source>
</evidence>
<dbReference type="GO" id="GO:0005179">
    <property type="term" value="F:hormone activity"/>
    <property type="evidence" value="ECO:0007669"/>
    <property type="project" value="UniProtKB-KW"/>
</dbReference>
<comment type="similarity">
    <text evidence="2">Belongs to the plant rapid alkalinization factor (RALF) family.</text>
</comment>
<evidence type="ECO:0000256" key="8">
    <source>
        <dbReference type="SAM" id="MobiDB-lite"/>
    </source>
</evidence>